<gene>
    <name evidence="2" type="ORF">Saso_19590</name>
</gene>
<feature type="compositionally biased region" description="Basic and acidic residues" evidence="1">
    <location>
        <begin position="46"/>
        <end position="57"/>
    </location>
</feature>
<evidence type="ECO:0000313" key="2">
    <source>
        <dbReference type="EMBL" id="GHI60309.1"/>
    </source>
</evidence>
<accession>A0ABQ3RWR6</accession>
<sequence length="81" mass="8712">MTSRPRREDAEDRGTGAPARSGRPGSPGAGADLPTATERPPAWTGLHRDAERGDDNACCRNGEVAWGDRRLTGERRAGSRR</sequence>
<feature type="region of interest" description="Disordered" evidence="1">
    <location>
        <begin position="1"/>
        <end position="81"/>
    </location>
</feature>
<dbReference type="Proteomes" id="UP000649259">
    <property type="component" value="Unassembled WGS sequence"/>
</dbReference>
<proteinExistence type="predicted"/>
<feature type="compositionally biased region" description="Basic and acidic residues" evidence="1">
    <location>
        <begin position="66"/>
        <end position="81"/>
    </location>
</feature>
<evidence type="ECO:0000313" key="3">
    <source>
        <dbReference type="Proteomes" id="UP000649259"/>
    </source>
</evidence>
<dbReference type="EMBL" id="BNEB01000002">
    <property type="protein sequence ID" value="GHI60309.1"/>
    <property type="molecule type" value="Genomic_DNA"/>
</dbReference>
<keyword evidence="3" id="KW-1185">Reference proteome</keyword>
<comment type="caution">
    <text evidence="2">The sequence shown here is derived from an EMBL/GenBank/DDBJ whole genome shotgun (WGS) entry which is preliminary data.</text>
</comment>
<name>A0ABQ3RWR6_9ACTN</name>
<organism evidence="2 3">
    <name type="scientific">Streptomyces asoensis</name>
    <dbReference type="NCBI Taxonomy" id="249586"/>
    <lineage>
        <taxon>Bacteria</taxon>
        <taxon>Bacillati</taxon>
        <taxon>Actinomycetota</taxon>
        <taxon>Actinomycetes</taxon>
        <taxon>Kitasatosporales</taxon>
        <taxon>Streptomycetaceae</taxon>
        <taxon>Streptomyces</taxon>
    </lineage>
</organism>
<feature type="compositionally biased region" description="Basic and acidic residues" evidence="1">
    <location>
        <begin position="1"/>
        <end position="14"/>
    </location>
</feature>
<protein>
    <submittedName>
        <fullName evidence="2">Uncharacterized protein</fullName>
    </submittedName>
</protein>
<reference evidence="3" key="1">
    <citation type="submission" date="2023-07" db="EMBL/GenBank/DDBJ databases">
        <title>Whole genome shotgun sequence of Streptomyces cacaoi subsp. asoensis NBRC 13813.</title>
        <authorList>
            <person name="Komaki H."/>
            <person name="Tamura T."/>
        </authorList>
    </citation>
    <scope>NUCLEOTIDE SEQUENCE [LARGE SCALE GENOMIC DNA]</scope>
    <source>
        <strain evidence="3">NBRC 13813</strain>
    </source>
</reference>
<evidence type="ECO:0000256" key="1">
    <source>
        <dbReference type="SAM" id="MobiDB-lite"/>
    </source>
</evidence>